<feature type="domain" description="Dynamin-type G" evidence="7">
    <location>
        <begin position="61"/>
        <end position="305"/>
    </location>
</feature>
<dbReference type="Gene3D" id="1.10.268.20">
    <property type="match status" value="1"/>
</dbReference>
<dbReference type="Gene3D" id="3.40.50.300">
    <property type="entry name" value="P-loop containing nucleotide triphosphate hydrolases"/>
    <property type="match status" value="1"/>
</dbReference>
<dbReference type="Proteomes" id="UP000694867">
    <property type="component" value="Unplaced"/>
</dbReference>
<proteinExistence type="predicted"/>
<dbReference type="CDD" id="cd09913">
    <property type="entry name" value="EHD"/>
    <property type="match status" value="1"/>
</dbReference>
<dbReference type="RefSeq" id="XP_028967461.1">
    <property type="nucleotide sequence ID" value="XM_029111628.1"/>
</dbReference>
<feature type="compositionally biased region" description="Low complexity" evidence="6">
    <location>
        <begin position="614"/>
        <end position="630"/>
    </location>
</feature>
<dbReference type="PANTHER" id="PTHR43681:SF1">
    <property type="entry name" value="SARCALUMENIN"/>
    <property type="match status" value="1"/>
</dbReference>
<evidence type="ECO:0000256" key="1">
    <source>
        <dbReference type="ARBA" id="ARBA00004413"/>
    </source>
</evidence>
<evidence type="ECO:0000256" key="3">
    <source>
        <dbReference type="ARBA" id="ARBA00022475"/>
    </source>
</evidence>
<dbReference type="KEGG" id="goe:100905388"/>
<evidence type="ECO:0000313" key="8">
    <source>
        <dbReference type="Proteomes" id="UP000694867"/>
    </source>
</evidence>
<dbReference type="InterPro" id="IPR030381">
    <property type="entry name" value="G_DYNAMIN_dom"/>
</dbReference>
<dbReference type="InterPro" id="IPR051943">
    <property type="entry name" value="TRAFAC_Dynamin-like_GTPase"/>
</dbReference>
<dbReference type="SUPFAM" id="SSF52540">
    <property type="entry name" value="P-loop containing nucleoside triphosphate hydrolases"/>
    <property type="match status" value="1"/>
</dbReference>
<gene>
    <name evidence="9" type="primary">LOC100905388</name>
</gene>
<name>A0AAJ7SEW5_9ACAR</name>
<keyword evidence="4" id="KW-0967">Endosome</keyword>
<dbReference type="InterPro" id="IPR031692">
    <property type="entry name" value="EHD_N"/>
</dbReference>
<keyword evidence="5" id="KW-0472">Membrane</keyword>
<dbReference type="Pfam" id="PF16880">
    <property type="entry name" value="EHD_N"/>
    <property type="match status" value="1"/>
</dbReference>
<sequence length="782" mass="88084">MPSIPKCFTLQRGDYDARIRKGNEVIVADALNDIYRTKIHPLEKHYNYEDFASTPLEPAYFESKPLVLLFGEYSTGKTSFIRYILGKEYPGMRIGPEPTTDNFIVVEYGEEEGIIPGNAAVVDKSKQFGTLARFGGQFLNRFQLATAKCEILEKVTLVDTPGILSGEKERGYDLTAVLRWFAERCDRIILLFDINKLDISDELRGAIDMVKGFEDKIRIVLNKSDTVNTQQLMRVYGALMWSLGKVMATPEAARVYIGSFWENPWRHEENRHLFEDEEADLIIDIYTLSRDGDLRKLNDLVRRAKNVRIHAYIMAELRKRMPTFGLGAVRKKKILIRDLALICDKLSKEHQIPLGDFPNLKDLRRYLNQYDFSRIKPKKQKYFDRLDEVLNQDIGRLMPLLPAQDKEESAAARELERQAILNKVWTERMLVRRPVRTRGVSTHTVSSEKLSDTSGVESITDHHRYQKISSRTTSMRTPIVVTKEDPSFGAISSSGVSSIKKQTAPNPHLETSTIVTRTESITSPSGTKTIKTETTLATPEKTEVKTSEATVVDGKTVEVKENIHIGPADPHLASYREHQEPKVEALYATIEKKKRQDDSQPPLVEEKRFPPDPATVAATTPVSDTAAATADGVTLSDPVDELKDDPLCLEGLQKVSETTTEKTEVTVEEKTTLISTTATIANGGEFQRNGTAETTSANSPDDAAHDNKLPMNIQETATENDESKILNVSSSSDPEVNRDEKRRQFLFGMTGKSEPSIIIKEMKESYDQSSIKDYDSIINDDH</sequence>
<evidence type="ECO:0000256" key="5">
    <source>
        <dbReference type="ARBA" id="ARBA00023136"/>
    </source>
</evidence>
<dbReference type="Pfam" id="PF00350">
    <property type="entry name" value="Dynamin_N"/>
    <property type="match status" value="1"/>
</dbReference>
<protein>
    <submittedName>
        <fullName evidence="9">EH domain-containing protein 3</fullName>
    </submittedName>
</protein>
<evidence type="ECO:0000256" key="2">
    <source>
        <dbReference type="ARBA" id="ARBA00004481"/>
    </source>
</evidence>
<dbReference type="Pfam" id="PF18150">
    <property type="entry name" value="DUF5600"/>
    <property type="match status" value="1"/>
</dbReference>
<dbReference type="InterPro" id="IPR027417">
    <property type="entry name" value="P-loop_NTPase"/>
</dbReference>
<feature type="region of interest" description="Disordered" evidence="6">
    <location>
        <begin position="592"/>
        <end position="630"/>
    </location>
</feature>
<dbReference type="GO" id="GO:0005525">
    <property type="term" value="F:GTP binding"/>
    <property type="evidence" value="ECO:0007669"/>
    <property type="project" value="InterPro"/>
</dbReference>
<accession>A0AAJ7SEW5</accession>
<dbReference type="PANTHER" id="PTHR43681">
    <property type="entry name" value="TRANSMEMBRANE GTPASE FZO"/>
    <property type="match status" value="1"/>
</dbReference>
<dbReference type="GeneID" id="100905388"/>
<reference evidence="9" key="1">
    <citation type="submission" date="2025-08" db="UniProtKB">
        <authorList>
            <consortium name="RefSeq"/>
        </authorList>
    </citation>
    <scope>IDENTIFICATION</scope>
</reference>
<feature type="region of interest" description="Disordered" evidence="6">
    <location>
        <begin position="681"/>
        <end position="748"/>
    </location>
</feature>
<evidence type="ECO:0000259" key="7">
    <source>
        <dbReference type="PROSITE" id="PS51718"/>
    </source>
</evidence>
<comment type="subcellular location">
    <subcellularLocation>
        <location evidence="1">Cell membrane</location>
        <topology evidence="1">Peripheral membrane protein</topology>
        <orientation evidence="1">Cytoplasmic side</orientation>
    </subcellularLocation>
    <subcellularLocation>
        <location evidence="2">Endosome membrane</location>
        <topology evidence="2">Peripheral membrane protein</topology>
    </subcellularLocation>
</comment>
<evidence type="ECO:0000256" key="6">
    <source>
        <dbReference type="SAM" id="MobiDB-lite"/>
    </source>
</evidence>
<keyword evidence="3" id="KW-1003">Cell membrane</keyword>
<dbReference type="AlphaFoldDB" id="A0AAJ7SEW5"/>
<dbReference type="GO" id="GO:0005886">
    <property type="term" value="C:plasma membrane"/>
    <property type="evidence" value="ECO:0007669"/>
    <property type="project" value="UniProtKB-SubCell"/>
</dbReference>
<feature type="compositionally biased region" description="Basic and acidic residues" evidence="6">
    <location>
        <begin position="592"/>
        <end position="610"/>
    </location>
</feature>
<evidence type="ECO:0000313" key="9">
    <source>
        <dbReference type="RefSeq" id="XP_028967461.1"/>
    </source>
</evidence>
<feature type="compositionally biased region" description="Polar residues" evidence="6">
    <location>
        <begin position="688"/>
        <end position="699"/>
    </location>
</feature>
<dbReference type="GO" id="GO:0010008">
    <property type="term" value="C:endosome membrane"/>
    <property type="evidence" value="ECO:0007669"/>
    <property type="project" value="UniProtKB-SubCell"/>
</dbReference>
<organism evidence="8 9">
    <name type="scientific">Galendromus occidentalis</name>
    <name type="common">western predatory mite</name>
    <dbReference type="NCBI Taxonomy" id="34638"/>
    <lineage>
        <taxon>Eukaryota</taxon>
        <taxon>Metazoa</taxon>
        <taxon>Ecdysozoa</taxon>
        <taxon>Arthropoda</taxon>
        <taxon>Chelicerata</taxon>
        <taxon>Arachnida</taxon>
        <taxon>Acari</taxon>
        <taxon>Parasitiformes</taxon>
        <taxon>Mesostigmata</taxon>
        <taxon>Gamasina</taxon>
        <taxon>Phytoseioidea</taxon>
        <taxon>Phytoseiidae</taxon>
        <taxon>Typhlodrominae</taxon>
        <taxon>Galendromus</taxon>
    </lineage>
</organism>
<evidence type="ECO:0000256" key="4">
    <source>
        <dbReference type="ARBA" id="ARBA00022753"/>
    </source>
</evidence>
<dbReference type="PROSITE" id="PS51718">
    <property type="entry name" value="G_DYNAMIN_2"/>
    <property type="match status" value="1"/>
</dbReference>
<keyword evidence="8" id="KW-1185">Reference proteome</keyword>
<dbReference type="InterPro" id="IPR040990">
    <property type="entry name" value="DUF5600"/>
</dbReference>
<dbReference type="InterPro" id="IPR045063">
    <property type="entry name" value="Dynamin_N"/>
</dbReference>